<dbReference type="EMBL" id="JAGSOH010000015">
    <property type="protein sequence ID" value="MBR7826279.1"/>
    <property type="molecule type" value="Genomic_DNA"/>
</dbReference>
<keyword evidence="4" id="KW-1185">Reference proteome</keyword>
<feature type="transmembrane region" description="Helical" evidence="2">
    <location>
        <begin position="126"/>
        <end position="152"/>
    </location>
</feature>
<feature type="region of interest" description="Disordered" evidence="1">
    <location>
        <begin position="1"/>
        <end position="20"/>
    </location>
</feature>
<gene>
    <name evidence="3" type="ORF">KDK95_08205</name>
</gene>
<dbReference type="Proteomes" id="UP000676325">
    <property type="component" value="Unassembled WGS sequence"/>
</dbReference>
<feature type="transmembrane region" description="Helical" evidence="2">
    <location>
        <begin position="82"/>
        <end position="105"/>
    </location>
</feature>
<reference evidence="3" key="1">
    <citation type="submission" date="2021-04" db="EMBL/GenBank/DDBJ databases">
        <title>Genome based classification of Actinospica acidithermotolerans sp. nov., an actinobacterium isolated from an Indonesian hot spring.</title>
        <authorList>
            <person name="Kusuma A.B."/>
            <person name="Putra K.E."/>
            <person name="Nafisah S."/>
            <person name="Loh J."/>
            <person name="Nouioui I."/>
            <person name="Goodfellow M."/>
        </authorList>
    </citation>
    <scope>NUCLEOTIDE SEQUENCE</scope>
    <source>
        <strain evidence="3">MGRD01-02</strain>
    </source>
</reference>
<dbReference type="PANTHER" id="PTHR37305">
    <property type="entry name" value="INTEGRAL MEMBRANE PROTEIN-RELATED"/>
    <property type="match status" value="1"/>
</dbReference>
<name>A0A941EEG3_9ACTN</name>
<feature type="transmembrane region" description="Helical" evidence="2">
    <location>
        <begin position="172"/>
        <end position="194"/>
    </location>
</feature>
<evidence type="ECO:0000313" key="4">
    <source>
        <dbReference type="Proteomes" id="UP000676325"/>
    </source>
</evidence>
<protein>
    <submittedName>
        <fullName evidence="3">ABC transporter permease</fullName>
    </submittedName>
</protein>
<dbReference type="PANTHER" id="PTHR37305:SF1">
    <property type="entry name" value="MEMBRANE PROTEIN"/>
    <property type="match status" value="1"/>
</dbReference>
<evidence type="ECO:0000313" key="3">
    <source>
        <dbReference type="EMBL" id="MBR7826279.1"/>
    </source>
</evidence>
<accession>A0A941EEG3</accession>
<keyword evidence="2" id="KW-0812">Transmembrane</keyword>
<sequence>MTTATLTRAGDAVRPTHRPGMTDLMRSEWTKLRSLRSTWWSLAAMIAVSVGFTVAACAVYTHDFTHLDAATQTEFRQDTIGLILQPGVQFASLAVSVLGAMLITSEYSTGMIRATMLAEPRRTRALLAKAATFALFVYVFSELIAIPSFFIGSAITSAHASVSISDPTNIRAILSFGLFMTAMGLIALSIGAIVRHTAAAVSLVLALHFVLPGVLSLIPGTVGKHLSAAMPQGTSVVVSSGHNAGNLYTPAQAGLILAAWVVVLGGAALVSVKRRDV</sequence>
<dbReference type="Pfam" id="PF12730">
    <property type="entry name" value="ABC2_membrane_4"/>
    <property type="match status" value="1"/>
</dbReference>
<feature type="transmembrane region" description="Helical" evidence="2">
    <location>
        <begin position="201"/>
        <end position="222"/>
    </location>
</feature>
<proteinExistence type="predicted"/>
<evidence type="ECO:0000256" key="2">
    <source>
        <dbReference type="SAM" id="Phobius"/>
    </source>
</evidence>
<dbReference type="RefSeq" id="WP_212517428.1">
    <property type="nucleotide sequence ID" value="NZ_JAGSOH010000015.1"/>
</dbReference>
<feature type="transmembrane region" description="Helical" evidence="2">
    <location>
        <begin position="39"/>
        <end position="62"/>
    </location>
</feature>
<organism evidence="3 4">
    <name type="scientific">Actinospica acidithermotolerans</name>
    <dbReference type="NCBI Taxonomy" id="2828514"/>
    <lineage>
        <taxon>Bacteria</taxon>
        <taxon>Bacillati</taxon>
        <taxon>Actinomycetota</taxon>
        <taxon>Actinomycetes</taxon>
        <taxon>Catenulisporales</taxon>
        <taxon>Actinospicaceae</taxon>
        <taxon>Actinospica</taxon>
    </lineage>
</organism>
<keyword evidence="2" id="KW-1133">Transmembrane helix</keyword>
<keyword evidence="2" id="KW-0472">Membrane</keyword>
<comment type="caution">
    <text evidence="3">The sequence shown here is derived from an EMBL/GenBank/DDBJ whole genome shotgun (WGS) entry which is preliminary data.</text>
</comment>
<feature type="transmembrane region" description="Helical" evidence="2">
    <location>
        <begin position="253"/>
        <end position="272"/>
    </location>
</feature>
<evidence type="ECO:0000256" key="1">
    <source>
        <dbReference type="SAM" id="MobiDB-lite"/>
    </source>
</evidence>
<dbReference type="AlphaFoldDB" id="A0A941EEG3"/>